<reference evidence="1" key="1">
    <citation type="submission" date="2021-01" db="EMBL/GenBank/DDBJ databases">
        <authorList>
            <consortium name="Genoscope - CEA"/>
            <person name="William W."/>
        </authorList>
    </citation>
    <scope>NUCLEOTIDE SEQUENCE</scope>
</reference>
<keyword evidence="2" id="KW-1185">Reference proteome</keyword>
<dbReference type="EMBL" id="CAJJDP010000017">
    <property type="protein sequence ID" value="CAD8145182.1"/>
    <property type="molecule type" value="Genomic_DNA"/>
</dbReference>
<proteinExistence type="predicted"/>
<evidence type="ECO:0000313" key="1">
    <source>
        <dbReference type="EMBL" id="CAD8145182.1"/>
    </source>
</evidence>
<evidence type="ECO:0000313" key="2">
    <source>
        <dbReference type="Proteomes" id="UP000683925"/>
    </source>
</evidence>
<name>A0A8S1T3A0_PAROT</name>
<accession>A0A8S1T3A0</accession>
<sequence length="63" mass="7694">MKYDEQQCFLSFSSYCRKQRHINFSSQDLVMKNCQSNFEKLQKCFELDLVQFLFLNMLSILKR</sequence>
<comment type="caution">
    <text evidence="1">The sequence shown here is derived from an EMBL/GenBank/DDBJ whole genome shotgun (WGS) entry which is preliminary data.</text>
</comment>
<organism evidence="1 2">
    <name type="scientific">Paramecium octaurelia</name>
    <dbReference type="NCBI Taxonomy" id="43137"/>
    <lineage>
        <taxon>Eukaryota</taxon>
        <taxon>Sar</taxon>
        <taxon>Alveolata</taxon>
        <taxon>Ciliophora</taxon>
        <taxon>Intramacronucleata</taxon>
        <taxon>Oligohymenophorea</taxon>
        <taxon>Peniculida</taxon>
        <taxon>Parameciidae</taxon>
        <taxon>Paramecium</taxon>
    </lineage>
</organism>
<protein>
    <submittedName>
        <fullName evidence="1">Uncharacterized protein</fullName>
    </submittedName>
</protein>
<gene>
    <name evidence="1" type="ORF">POCTA_138.1.T0170096</name>
</gene>
<dbReference type="Proteomes" id="UP000683925">
    <property type="component" value="Unassembled WGS sequence"/>
</dbReference>
<dbReference type="AlphaFoldDB" id="A0A8S1T3A0"/>